<evidence type="ECO:0000313" key="9">
    <source>
        <dbReference type="EMBL" id="MSS28942.1"/>
    </source>
</evidence>
<evidence type="ECO:0000256" key="3">
    <source>
        <dbReference type="ARBA" id="ARBA00022801"/>
    </source>
</evidence>
<dbReference type="Pfam" id="PF13742">
    <property type="entry name" value="tRNA_anti_2"/>
    <property type="match status" value="1"/>
</dbReference>
<dbReference type="NCBIfam" id="TIGR00237">
    <property type="entry name" value="xseA"/>
    <property type="match status" value="1"/>
</dbReference>
<comment type="similarity">
    <text evidence="5 6">Belongs to the XseA family.</text>
</comment>
<evidence type="ECO:0000256" key="5">
    <source>
        <dbReference type="HAMAP-Rule" id="MF_00378"/>
    </source>
</evidence>
<evidence type="ECO:0000256" key="6">
    <source>
        <dbReference type="RuleBase" id="RU004355"/>
    </source>
</evidence>
<keyword evidence="4 5" id="KW-0269">Exonuclease</keyword>
<gene>
    <name evidence="5 9" type="primary">xseA</name>
    <name evidence="9" type="ORF">FYJ44_13080</name>
</gene>
<keyword evidence="3 5" id="KW-0378">Hydrolase</keyword>
<proteinExistence type="inferred from homology"/>
<comment type="subcellular location">
    <subcellularLocation>
        <location evidence="5 6">Cytoplasm</location>
    </subcellularLocation>
</comment>
<comment type="subunit">
    <text evidence="5">Heterooligomer composed of large and small subunits.</text>
</comment>
<dbReference type="Pfam" id="PF02601">
    <property type="entry name" value="Exonuc_VII_L"/>
    <property type="match status" value="1"/>
</dbReference>
<dbReference type="CDD" id="cd04489">
    <property type="entry name" value="ExoVII_LU_OBF"/>
    <property type="match status" value="1"/>
</dbReference>
<dbReference type="RefSeq" id="WP_154512867.1">
    <property type="nucleotide sequence ID" value="NZ_VUMH01000017.1"/>
</dbReference>
<evidence type="ECO:0000259" key="8">
    <source>
        <dbReference type="Pfam" id="PF13742"/>
    </source>
</evidence>
<comment type="catalytic activity">
    <reaction evidence="5 6">
        <text>Exonucleolytic cleavage in either 5'- to 3'- or 3'- to 5'-direction to yield nucleoside 5'-phosphates.</text>
        <dbReference type="EC" id="3.1.11.6"/>
    </reaction>
</comment>
<evidence type="ECO:0000256" key="4">
    <source>
        <dbReference type="ARBA" id="ARBA00022839"/>
    </source>
</evidence>
<protein>
    <recommendedName>
        <fullName evidence="5">Exodeoxyribonuclease 7 large subunit</fullName>
        <ecNumber evidence="5">3.1.11.6</ecNumber>
    </recommendedName>
    <alternativeName>
        <fullName evidence="5">Exodeoxyribonuclease VII large subunit</fullName>
        <shortName evidence="5">Exonuclease VII large subunit</shortName>
    </alternativeName>
</protein>
<sequence>MQDGILTVRALTEQLRRSLEGRFPFVWVRGEVSNLSRPGSGHIYFSLKDQNAQLQCVWFRGQQRQAEQGQSFDPLTGEVFDSPRPSPLELLRNGLDMLCAGRISVYAPRGQYQMLVELVQPAGQGLLAQAFEERKRRLAEAGYFAQERKRLPPWNPQRVALITSPSGAAVHDFLELARDRGSGAQIRLFPASVQGEEAAPEIVRALETANEQNWAQVIVLIRGGGSLEDLWAFNEESVAEAVFHSRLPVVAGIGHEVDVTLADMTADLRAATPSHAAQLLWPLRAELRQRLDESEAALRRAFAARLEREELALRERENALRWFSPQRHQARLAEQLARLSLTLRRAARQWLADKSRVLEGLERSRRAALTLGRLDTRQARLSLLRAALDAALPRRLSDAEHTLALARNRLRTAGGSWLESRSRRLESLETALAASDPLSPLRRGYALVRTAQGGILRSVGQTAPGREIEVRLADGRLAAVVGSVSPDAAQSGEENT</sequence>
<keyword evidence="1 5" id="KW-0963">Cytoplasm</keyword>
<keyword evidence="10" id="KW-1185">Reference proteome</keyword>
<dbReference type="HAMAP" id="MF_00378">
    <property type="entry name" value="Exonuc_7_L"/>
    <property type="match status" value="1"/>
</dbReference>
<dbReference type="AlphaFoldDB" id="A0A6L5XP97"/>
<dbReference type="GO" id="GO:0005737">
    <property type="term" value="C:cytoplasm"/>
    <property type="evidence" value="ECO:0007669"/>
    <property type="project" value="UniProtKB-SubCell"/>
</dbReference>
<dbReference type="GO" id="GO:0008855">
    <property type="term" value="F:exodeoxyribonuclease VII activity"/>
    <property type="evidence" value="ECO:0007669"/>
    <property type="project" value="UniProtKB-UniRule"/>
</dbReference>
<dbReference type="EMBL" id="VUMH01000017">
    <property type="protein sequence ID" value="MSS28942.1"/>
    <property type="molecule type" value="Genomic_DNA"/>
</dbReference>
<evidence type="ECO:0000256" key="1">
    <source>
        <dbReference type="ARBA" id="ARBA00022490"/>
    </source>
</evidence>
<comment type="caution">
    <text evidence="9">The sequence shown here is derived from an EMBL/GenBank/DDBJ whole genome shotgun (WGS) entry which is preliminary data.</text>
</comment>
<reference evidence="9 10" key="1">
    <citation type="submission" date="2019-09" db="EMBL/GenBank/DDBJ databases">
        <title>In-depth cultivation of the pig gut microbiome towards novel bacterial diversity and tailored functional studies.</title>
        <authorList>
            <person name="Wylensek D."/>
            <person name="Hitch T.C.A."/>
            <person name="Clavel T."/>
        </authorList>
    </citation>
    <scope>NUCLEOTIDE SEQUENCE [LARGE SCALE GENOMIC DNA]</scope>
    <source>
        <strain evidence="9 10">PG-178-WT-4</strain>
    </source>
</reference>
<dbReference type="InterPro" id="IPR020579">
    <property type="entry name" value="Exonuc_VII_lsu_C"/>
</dbReference>
<dbReference type="PANTHER" id="PTHR30008">
    <property type="entry name" value="EXODEOXYRIBONUCLEASE 7 LARGE SUBUNIT"/>
    <property type="match status" value="1"/>
</dbReference>
<feature type="domain" description="Exonuclease VII large subunit C-terminal" evidence="7">
    <location>
        <begin position="143"/>
        <end position="479"/>
    </location>
</feature>
<accession>A0A6L5XP97</accession>
<comment type="function">
    <text evidence="5">Bidirectionally degrades single-stranded DNA into large acid-insoluble oligonucleotides, which are then degraded further into small acid-soluble oligonucleotides.</text>
</comment>
<evidence type="ECO:0000256" key="2">
    <source>
        <dbReference type="ARBA" id="ARBA00022722"/>
    </source>
</evidence>
<dbReference type="InterPro" id="IPR003753">
    <property type="entry name" value="Exonuc_VII_L"/>
</dbReference>
<organism evidence="9 10">
    <name type="scientific">Desulfovibrio porci</name>
    <dbReference type="NCBI Taxonomy" id="2605782"/>
    <lineage>
        <taxon>Bacteria</taxon>
        <taxon>Pseudomonadati</taxon>
        <taxon>Thermodesulfobacteriota</taxon>
        <taxon>Desulfovibrionia</taxon>
        <taxon>Desulfovibrionales</taxon>
        <taxon>Desulfovibrionaceae</taxon>
        <taxon>Desulfovibrio</taxon>
    </lineage>
</organism>
<dbReference type="GO" id="GO:0003676">
    <property type="term" value="F:nucleic acid binding"/>
    <property type="evidence" value="ECO:0007669"/>
    <property type="project" value="InterPro"/>
</dbReference>
<dbReference type="Proteomes" id="UP000477488">
    <property type="component" value="Unassembled WGS sequence"/>
</dbReference>
<evidence type="ECO:0000313" key="10">
    <source>
        <dbReference type="Proteomes" id="UP000477488"/>
    </source>
</evidence>
<dbReference type="InterPro" id="IPR025824">
    <property type="entry name" value="OB-fold_nuc-bd_dom"/>
</dbReference>
<feature type="domain" description="OB-fold nucleic acid binding" evidence="8">
    <location>
        <begin position="6"/>
        <end position="119"/>
    </location>
</feature>
<keyword evidence="2 5" id="KW-0540">Nuclease</keyword>
<dbReference type="GO" id="GO:0006308">
    <property type="term" value="P:DNA catabolic process"/>
    <property type="evidence" value="ECO:0007669"/>
    <property type="project" value="UniProtKB-UniRule"/>
</dbReference>
<dbReference type="PANTHER" id="PTHR30008:SF0">
    <property type="entry name" value="EXODEOXYRIBONUCLEASE 7 LARGE SUBUNIT"/>
    <property type="match status" value="1"/>
</dbReference>
<evidence type="ECO:0000259" key="7">
    <source>
        <dbReference type="Pfam" id="PF02601"/>
    </source>
</evidence>
<dbReference type="GO" id="GO:0009318">
    <property type="term" value="C:exodeoxyribonuclease VII complex"/>
    <property type="evidence" value="ECO:0007669"/>
    <property type="project" value="UniProtKB-UniRule"/>
</dbReference>
<name>A0A6L5XP97_9BACT</name>
<dbReference type="EC" id="3.1.11.6" evidence="5"/>